<evidence type="ECO:0000259" key="4">
    <source>
        <dbReference type="Pfam" id="PF00441"/>
    </source>
</evidence>
<evidence type="ECO:0000256" key="1">
    <source>
        <dbReference type="ARBA" id="ARBA00022630"/>
    </source>
</evidence>
<dbReference type="InterPro" id="IPR009075">
    <property type="entry name" value="AcylCo_DH/oxidase_C"/>
</dbReference>
<dbReference type="InterPro" id="IPR036250">
    <property type="entry name" value="AcylCo_DH-like_C"/>
</dbReference>
<dbReference type="Proteomes" id="UP000028878">
    <property type="component" value="Unassembled WGS sequence"/>
</dbReference>
<keyword evidence="3" id="KW-0560">Oxidoreductase</keyword>
<dbReference type="PANTHER" id="PTHR43884">
    <property type="entry name" value="ACYL-COA DEHYDROGENASE"/>
    <property type="match status" value="1"/>
</dbReference>
<protein>
    <submittedName>
        <fullName evidence="5">FadE34</fullName>
    </submittedName>
</protein>
<gene>
    <name evidence="5" type="ORF">BN948_03854</name>
</gene>
<dbReference type="AlphaFoldDB" id="A0A1L1PR67"/>
<dbReference type="GO" id="GO:0003995">
    <property type="term" value="F:acyl-CoA dehydrogenase activity"/>
    <property type="evidence" value="ECO:0007669"/>
    <property type="project" value="TreeGrafter"/>
</dbReference>
<name>A0A1L1PR67_HYDIT</name>
<evidence type="ECO:0000256" key="3">
    <source>
        <dbReference type="ARBA" id="ARBA00023002"/>
    </source>
</evidence>
<reference evidence="6" key="2">
    <citation type="submission" date="2014-11" db="EMBL/GenBank/DDBJ databases">
        <title>Draft genome sequence of Hydrogenophaga intermedia S1.</title>
        <authorList>
            <person name="Gan H.M."/>
            <person name="Chew T.H."/>
            <person name="Stolz A."/>
        </authorList>
    </citation>
    <scope>NUCLEOTIDE SEQUENCE [LARGE SCALE GENOMIC DNA]</scope>
    <source>
        <strain evidence="6">S1</strain>
    </source>
</reference>
<organism evidence="5 6">
    <name type="scientific">Hydrogenophaga intermedia</name>
    <dbReference type="NCBI Taxonomy" id="65786"/>
    <lineage>
        <taxon>Bacteria</taxon>
        <taxon>Pseudomonadati</taxon>
        <taxon>Pseudomonadota</taxon>
        <taxon>Betaproteobacteria</taxon>
        <taxon>Burkholderiales</taxon>
        <taxon>Comamonadaceae</taxon>
        <taxon>Hydrogenophaga</taxon>
    </lineage>
</organism>
<dbReference type="EMBL" id="CCAE010000042">
    <property type="protein sequence ID" value="CDN89417.1"/>
    <property type="molecule type" value="Genomic_DNA"/>
</dbReference>
<sequence length="299" mass="32454">MNYELNDDQRALLDAVEQVVQHHLARTPAPVRVECLPELDRDLEQGGYFEAFHTEGLGPVAAAAMVIALARLPFCTELGASALLAPRLGLPRVCAVLGEDRAAPARFLAQAACAVAIEADGVFLAHLKAGDAREVESLWAYPMGELIAPEDLRWQRLDADPNECLNLWRVAIAAEIAGCLSAAMVSVVQHVSDRRQFGRPLGSLQAVQHRLAQSAVLVEGVRWFALAAASGAVPAALALGQAQQAVRPVAYDLHQFMGAMGLTLEHPLHRWTYRARRLQSELGACEHQFQIAARKAWAV</sequence>
<reference evidence="6" key="1">
    <citation type="submission" date="2014-02" db="EMBL/GenBank/DDBJ databases">
        <authorList>
            <person name="Gan H."/>
        </authorList>
    </citation>
    <scope>NUCLEOTIDE SEQUENCE [LARGE SCALE GENOMIC DNA]</scope>
    <source>
        <strain evidence="6">S1</strain>
    </source>
</reference>
<evidence type="ECO:0000313" key="6">
    <source>
        <dbReference type="Proteomes" id="UP000028878"/>
    </source>
</evidence>
<dbReference type="RefSeq" id="WP_009514993.1">
    <property type="nucleotide sequence ID" value="NZ_CCAE010000042.1"/>
</dbReference>
<evidence type="ECO:0000256" key="2">
    <source>
        <dbReference type="ARBA" id="ARBA00022827"/>
    </source>
</evidence>
<dbReference type="Pfam" id="PF00441">
    <property type="entry name" value="Acyl-CoA_dh_1"/>
    <property type="match status" value="1"/>
</dbReference>
<evidence type="ECO:0000313" key="5">
    <source>
        <dbReference type="EMBL" id="CDN89417.1"/>
    </source>
</evidence>
<keyword evidence="1" id="KW-0285">Flavoprotein</keyword>
<keyword evidence="6" id="KW-1185">Reference proteome</keyword>
<dbReference type="Gene3D" id="1.20.140.10">
    <property type="entry name" value="Butyryl-CoA Dehydrogenase, subunit A, domain 3"/>
    <property type="match status" value="1"/>
</dbReference>
<accession>A0A1L1PR67</accession>
<proteinExistence type="predicted"/>
<dbReference type="SUPFAM" id="SSF47203">
    <property type="entry name" value="Acyl-CoA dehydrogenase C-terminal domain-like"/>
    <property type="match status" value="1"/>
</dbReference>
<dbReference type="PANTHER" id="PTHR43884:SF20">
    <property type="entry name" value="ACYL-COA DEHYDROGENASE FADE28"/>
    <property type="match status" value="1"/>
</dbReference>
<feature type="domain" description="Acyl-CoA dehydrogenase/oxidase C-terminal" evidence="4">
    <location>
        <begin position="163"/>
        <end position="295"/>
    </location>
</feature>
<keyword evidence="2" id="KW-0274">FAD</keyword>